<keyword evidence="2" id="KW-0732">Signal</keyword>
<dbReference type="SUPFAM" id="SSF48230">
    <property type="entry name" value="Chondroitin AC/alginate lyase"/>
    <property type="match status" value="1"/>
</dbReference>
<evidence type="ECO:0000313" key="7">
    <source>
        <dbReference type="EMBL" id="MXP63103.1"/>
    </source>
</evidence>
<organism evidence="7 8">
    <name type="scientific">Teichococcus coralli</name>
    <dbReference type="NCBI Taxonomy" id="2545983"/>
    <lineage>
        <taxon>Bacteria</taxon>
        <taxon>Pseudomonadati</taxon>
        <taxon>Pseudomonadota</taxon>
        <taxon>Alphaproteobacteria</taxon>
        <taxon>Acetobacterales</taxon>
        <taxon>Roseomonadaceae</taxon>
        <taxon>Roseomonas</taxon>
    </lineage>
</organism>
<evidence type="ECO:0000256" key="4">
    <source>
        <dbReference type="ARBA" id="ARBA00023239"/>
    </source>
</evidence>
<evidence type="ECO:0000259" key="6">
    <source>
        <dbReference type="Pfam" id="PF16889"/>
    </source>
</evidence>
<reference evidence="7 8" key="1">
    <citation type="submission" date="2019-03" db="EMBL/GenBank/DDBJ databases">
        <title>Roseomonas sp. a novel Roseomonas species isolated from Sea whip Gorgonian.</title>
        <authorList>
            <person name="Li F."/>
            <person name="Pan X."/>
            <person name="Huang S."/>
            <person name="Li Z."/>
            <person name="Meng B."/>
        </authorList>
    </citation>
    <scope>NUCLEOTIDE SEQUENCE [LARGE SCALE GENOMIC DNA]</scope>
    <source>
        <strain evidence="7 8">M0104</strain>
    </source>
</reference>
<dbReference type="GO" id="GO:0016829">
    <property type="term" value="F:lyase activity"/>
    <property type="evidence" value="ECO:0007669"/>
    <property type="project" value="UniProtKB-KW"/>
</dbReference>
<dbReference type="RefSeq" id="WP_160936212.1">
    <property type="nucleotide sequence ID" value="NZ_SNVJ01000004.1"/>
</dbReference>
<dbReference type="PANTHER" id="PTHR39210:SF1">
    <property type="entry name" value="HEPARIN-SULFATE LYASE"/>
    <property type="match status" value="1"/>
</dbReference>
<evidence type="ECO:0000256" key="2">
    <source>
        <dbReference type="ARBA" id="ARBA00022729"/>
    </source>
</evidence>
<keyword evidence="8" id="KW-1185">Reference proteome</keyword>
<sequence>MTPLWYLRRLRSMAPAELLWRLRSLTLQQAWRARRGEAWPLPVATPRWAGGSLPGGVGLPEGQVSALVAQADAVLEGNWPIFSAQAAIGGTDPDWFRDPMTGRVACAGQYFTDVPYRDEAQLGNVKALWEVSRQHHITLLAAAYHQTRDARYAERAVAHLQSWWRHNPPLCGVHWVSGIELGLRLVAWVWTRRLLDGLPGIGGAFEHNPLFQRQLHAHQCWLATFRSRGSSANNHLLAEMAGLLASSLAFPLFQASAAWARLGAAELEREIERQTFADGLNREMAGGYHVFALELLLVAACEADAAGAPLREGFWRRLQSMADALAATLDTRLQGARQGDADDGRALLLSPPGHSASTEVLGACGRILGVAPWWPRLPAGTPGAAYLGGLARSRHLPEGRPTARPNLFPHAGISILRDMQPGREEIWCRLDHGPHGYLSTAAHAHADALSFELRFGGQQILTDPGTYCYHGETEWRQYFRSTVAHNTLELHGQDQAQEGGPFLWLSHPAGRLHAASGLDEGERATIEVSQGAYRNSPGGALHRRRLVLDRSARSLEVLDVVEGSEAVPARLAFNLHPDVECRMREGVAELSWAGAEGVELAKLVLPEGLRWSVHRGETAPILGWYSDGFGRKKPATLLLGHGQVMPGQELRSRITFLSAPSWGAARRKVAQEA</sequence>
<keyword evidence="4 7" id="KW-0456">Lyase</keyword>
<dbReference type="EMBL" id="SNVJ01000004">
    <property type="protein sequence ID" value="MXP63103.1"/>
    <property type="molecule type" value="Genomic_DNA"/>
</dbReference>
<evidence type="ECO:0000313" key="8">
    <source>
        <dbReference type="Proteomes" id="UP000460715"/>
    </source>
</evidence>
<dbReference type="OrthoDB" id="9763014at2"/>
<comment type="subcellular location">
    <subcellularLocation>
        <location evidence="1">Periplasm</location>
    </subcellularLocation>
</comment>
<dbReference type="GO" id="GO:0042597">
    <property type="term" value="C:periplasmic space"/>
    <property type="evidence" value="ECO:0007669"/>
    <property type="project" value="UniProtKB-SubCell"/>
</dbReference>
<dbReference type="Proteomes" id="UP000460715">
    <property type="component" value="Unassembled WGS sequence"/>
</dbReference>
<proteinExistence type="predicted"/>
<dbReference type="Pfam" id="PF07940">
    <property type="entry name" value="Hepar_II_III_C"/>
    <property type="match status" value="1"/>
</dbReference>
<protein>
    <submittedName>
        <fullName evidence="7">Alginate lyase family protein</fullName>
    </submittedName>
</protein>
<feature type="domain" description="Heparin-sulfate lyase N-terminal" evidence="6">
    <location>
        <begin position="90"/>
        <end position="321"/>
    </location>
</feature>
<evidence type="ECO:0000256" key="3">
    <source>
        <dbReference type="ARBA" id="ARBA00022764"/>
    </source>
</evidence>
<dbReference type="Pfam" id="PF16889">
    <property type="entry name" value="Hepar_II_III_N"/>
    <property type="match status" value="1"/>
</dbReference>
<dbReference type="InterPro" id="IPR012480">
    <property type="entry name" value="Hepar_II_III_C"/>
</dbReference>
<dbReference type="AlphaFoldDB" id="A0A845B651"/>
<feature type="domain" description="Heparinase II/III-like C-terminal" evidence="5">
    <location>
        <begin position="401"/>
        <end position="644"/>
    </location>
</feature>
<dbReference type="Gene3D" id="1.50.10.100">
    <property type="entry name" value="Chondroitin AC/alginate lyase"/>
    <property type="match status" value="1"/>
</dbReference>
<dbReference type="Gene3D" id="2.70.98.70">
    <property type="match status" value="1"/>
</dbReference>
<keyword evidence="3" id="KW-0574">Periplasm</keyword>
<dbReference type="InterPro" id="IPR031680">
    <property type="entry name" value="Hepar_II_III_N"/>
</dbReference>
<comment type="caution">
    <text evidence="7">The sequence shown here is derived from an EMBL/GenBank/DDBJ whole genome shotgun (WGS) entry which is preliminary data.</text>
</comment>
<evidence type="ECO:0000259" key="5">
    <source>
        <dbReference type="Pfam" id="PF07940"/>
    </source>
</evidence>
<gene>
    <name evidence="7" type="ORF">E0493_07015</name>
</gene>
<name>A0A845B651_9PROT</name>
<evidence type="ECO:0000256" key="1">
    <source>
        <dbReference type="ARBA" id="ARBA00004418"/>
    </source>
</evidence>
<dbReference type="PANTHER" id="PTHR39210">
    <property type="entry name" value="HEPARIN-SULFATE LYASE"/>
    <property type="match status" value="1"/>
</dbReference>
<dbReference type="InterPro" id="IPR008929">
    <property type="entry name" value="Chondroitin_lyas"/>
</dbReference>
<accession>A0A845B651</accession>